<dbReference type="FunFam" id="3.40.50.300:FF:000218">
    <property type="entry name" value="Multidrug ABC transporter ATP-binding protein"/>
    <property type="match status" value="1"/>
</dbReference>
<dbReference type="OrthoDB" id="9770415at2"/>
<feature type="transmembrane region" description="Helical" evidence="8">
    <location>
        <begin position="272"/>
        <end position="289"/>
    </location>
</feature>
<dbReference type="InterPro" id="IPR003593">
    <property type="entry name" value="AAA+_ATPase"/>
</dbReference>
<dbReference type="PROSITE" id="PS50929">
    <property type="entry name" value="ABC_TM1F"/>
    <property type="match status" value="1"/>
</dbReference>
<dbReference type="InterPro" id="IPR027417">
    <property type="entry name" value="P-loop_NTPase"/>
</dbReference>
<evidence type="ECO:0008006" key="13">
    <source>
        <dbReference type="Google" id="ProtNLM"/>
    </source>
</evidence>
<evidence type="ECO:0000256" key="8">
    <source>
        <dbReference type="SAM" id="Phobius"/>
    </source>
</evidence>
<dbReference type="SUPFAM" id="SSF52540">
    <property type="entry name" value="P-loop containing nucleoside triphosphate hydrolases"/>
    <property type="match status" value="1"/>
</dbReference>
<dbReference type="CDD" id="cd07346">
    <property type="entry name" value="ABC_6TM_exporters"/>
    <property type="match status" value="1"/>
</dbReference>
<dbReference type="InterPro" id="IPR017871">
    <property type="entry name" value="ABC_transporter-like_CS"/>
</dbReference>
<comment type="subcellular location">
    <subcellularLocation>
        <location evidence="1">Cell membrane</location>
        <topology evidence="1">Multi-pass membrane protein</topology>
    </subcellularLocation>
</comment>
<keyword evidence="3 8" id="KW-0812">Transmembrane</keyword>
<dbReference type="PROSITE" id="PS00211">
    <property type="entry name" value="ABC_TRANSPORTER_1"/>
    <property type="match status" value="1"/>
</dbReference>
<evidence type="ECO:0000256" key="6">
    <source>
        <dbReference type="ARBA" id="ARBA00022989"/>
    </source>
</evidence>
<keyword evidence="12" id="KW-1185">Reference proteome</keyword>
<evidence type="ECO:0000256" key="7">
    <source>
        <dbReference type="ARBA" id="ARBA00023136"/>
    </source>
</evidence>
<dbReference type="InterPro" id="IPR011527">
    <property type="entry name" value="ABC1_TM_dom"/>
</dbReference>
<dbReference type="KEGG" id="palo:E6C60_0390"/>
<dbReference type="PANTHER" id="PTHR43394">
    <property type="entry name" value="ATP-DEPENDENT PERMEASE MDL1, MITOCHONDRIAL"/>
    <property type="match status" value="1"/>
</dbReference>
<protein>
    <recommendedName>
        <fullName evidence="13">ABC transporter ATP-binding protein</fullName>
    </recommendedName>
</protein>
<dbReference type="GO" id="GO:0005886">
    <property type="term" value="C:plasma membrane"/>
    <property type="evidence" value="ECO:0007669"/>
    <property type="project" value="UniProtKB-SubCell"/>
</dbReference>
<dbReference type="Proteomes" id="UP000300879">
    <property type="component" value="Chromosome"/>
</dbReference>
<dbReference type="PROSITE" id="PS50893">
    <property type="entry name" value="ABC_TRANSPORTER_2"/>
    <property type="match status" value="1"/>
</dbReference>
<feature type="transmembrane region" description="Helical" evidence="8">
    <location>
        <begin position="157"/>
        <end position="176"/>
    </location>
</feature>
<dbReference type="SUPFAM" id="SSF90123">
    <property type="entry name" value="ABC transporter transmembrane region"/>
    <property type="match status" value="1"/>
</dbReference>
<reference evidence="11 12" key="1">
    <citation type="submission" date="2019-05" db="EMBL/GenBank/DDBJ databases">
        <authorList>
            <person name="Chen C."/>
        </authorList>
    </citation>
    <scope>NUCLEOTIDE SEQUENCE [LARGE SCALE GENOMIC DNA]</scope>
    <source>
        <strain evidence="11 12">HB172198</strain>
    </source>
</reference>
<feature type="domain" description="ABC transporter" evidence="9">
    <location>
        <begin position="336"/>
        <end position="569"/>
    </location>
</feature>
<dbReference type="Pfam" id="PF00664">
    <property type="entry name" value="ABC_membrane"/>
    <property type="match status" value="1"/>
</dbReference>
<name>A0A4P8XG88_9BACL</name>
<dbReference type="RefSeq" id="WP_138224230.1">
    <property type="nucleotide sequence ID" value="NZ_CP040396.1"/>
</dbReference>
<feature type="transmembrane region" description="Helical" evidence="8">
    <location>
        <begin position="52"/>
        <end position="72"/>
    </location>
</feature>
<dbReference type="InterPro" id="IPR003439">
    <property type="entry name" value="ABC_transporter-like_ATP-bd"/>
</dbReference>
<keyword evidence="4" id="KW-0547">Nucleotide-binding</keyword>
<dbReference type="GO" id="GO:0005524">
    <property type="term" value="F:ATP binding"/>
    <property type="evidence" value="ECO:0007669"/>
    <property type="project" value="UniProtKB-KW"/>
</dbReference>
<proteinExistence type="inferred from homology"/>
<evidence type="ECO:0000313" key="11">
    <source>
        <dbReference type="EMBL" id="QCT01113.1"/>
    </source>
</evidence>
<dbReference type="Gene3D" id="1.20.1560.10">
    <property type="entry name" value="ABC transporter type 1, transmembrane domain"/>
    <property type="match status" value="1"/>
</dbReference>
<evidence type="ECO:0000256" key="1">
    <source>
        <dbReference type="ARBA" id="ARBA00004651"/>
    </source>
</evidence>
<dbReference type="PANTHER" id="PTHR43394:SF1">
    <property type="entry name" value="ATP-BINDING CASSETTE SUB-FAMILY B MEMBER 10, MITOCHONDRIAL"/>
    <property type="match status" value="1"/>
</dbReference>
<dbReference type="SMART" id="SM00382">
    <property type="entry name" value="AAA"/>
    <property type="match status" value="1"/>
</dbReference>
<keyword evidence="5" id="KW-0067">ATP-binding</keyword>
<evidence type="ECO:0000259" key="10">
    <source>
        <dbReference type="PROSITE" id="PS50929"/>
    </source>
</evidence>
<dbReference type="AlphaFoldDB" id="A0A4P8XG88"/>
<feature type="transmembrane region" description="Helical" evidence="8">
    <location>
        <begin position="20"/>
        <end position="40"/>
    </location>
</feature>
<evidence type="ECO:0000256" key="2">
    <source>
        <dbReference type="ARBA" id="ARBA00005417"/>
    </source>
</evidence>
<dbReference type="Gene3D" id="3.40.50.300">
    <property type="entry name" value="P-loop containing nucleotide triphosphate hydrolases"/>
    <property type="match status" value="1"/>
</dbReference>
<keyword evidence="6 8" id="KW-1133">Transmembrane helix</keyword>
<comment type="similarity">
    <text evidence="2">Belongs to the ABC transporter superfamily.</text>
</comment>
<keyword evidence="7 8" id="KW-0472">Membrane</keyword>
<dbReference type="Pfam" id="PF00005">
    <property type="entry name" value="ABC_tran"/>
    <property type="match status" value="1"/>
</dbReference>
<evidence type="ECO:0000256" key="5">
    <source>
        <dbReference type="ARBA" id="ARBA00022840"/>
    </source>
</evidence>
<sequence>MELLRYTWRLFAGTQKRLWTWFVVMAVSSAFIVVPHVMVGRMVDVAIPSMEVKLVALYAVLIAGSFVLSSLLQSTSKYLLDMMIHQVISSIKVRLFTLFHQKRLRDLMAIGTDSLYQRATNTVQVIQEKILLIMRDVCAVTLSAVISFVVIANIDPMIPLLFALVFIPYIYFRVLIFRKKGYTFNEQAESNGQIIRTVRELIQGIRSIKLNGTELQEKERFELVQKKHIGIQLHHIHVFSSLLLLNILMILLPEIIVYGYLGYKVYTGQTTIGNILVAAGLLGQIRAFVWQVSRYGMMMQEFKVHVQRLYEIEQLPDEPYGKGSEWTHVDSIRGGISFENVTFQYDQMKVLDRFNFDINPGVSIGIVGISGVGKTTLANLFIGLEAPSEGVIRLDGRPLADWSISHVRSRICFITQQPYLLNGTIRANTTYGLDGKSDTEIYQALDSAYLKEFVESLENGLDTLIGERGIQLSGGQKQRLSIARAFLQNPEIIVLDEATASLDLESEHLVQLALEPLCKNKTTLIIAHRLATLHHTDQIIVIEDGRIAESGSHMELLQEKGLYFQLYREQYRFNLEESVEGSA</sequence>
<accession>A0A4P8XG88</accession>
<dbReference type="EMBL" id="CP040396">
    <property type="protein sequence ID" value="QCT01113.1"/>
    <property type="molecule type" value="Genomic_DNA"/>
</dbReference>
<evidence type="ECO:0000313" key="12">
    <source>
        <dbReference type="Proteomes" id="UP000300879"/>
    </source>
</evidence>
<organism evidence="11 12">
    <name type="scientific">Paenibacillus algicola</name>
    <dbReference type="NCBI Taxonomy" id="2565926"/>
    <lineage>
        <taxon>Bacteria</taxon>
        <taxon>Bacillati</taxon>
        <taxon>Bacillota</taxon>
        <taxon>Bacilli</taxon>
        <taxon>Bacillales</taxon>
        <taxon>Paenibacillaceae</taxon>
        <taxon>Paenibacillus</taxon>
    </lineage>
</organism>
<dbReference type="InterPro" id="IPR036640">
    <property type="entry name" value="ABC1_TM_sf"/>
</dbReference>
<dbReference type="GO" id="GO:0016887">
    <property type="term" value="F:ATP hydrolysis activity"/>
    <property type="evidence" value="ECO:0007669"/>
    <property type="project" value="InterPro"/>
</dbReference>
<evidence type="ECO:0000256" key="3">
    <source>
        <dbReference type="ARBA" id="ARBA00022692"/>
    </source>
</evidence>
<gene>
    <name evidence="11" type="ORF">E6C60_0390</name>
</gene>
<feature type="domain" description="ABC transmembrane type-1" evidence="10">
    <location>
        <begin position="22"/>
        <end position="301"/>
    </location>
</feature>
<dbReference type="GO" id="GO:0015421">
    <property type="term" value="F:ABC-type oligopeptide transporter activity"/>
    <property type="evidence" value="ECO:0007669"/>
    <property type="project" value="TreeGrafter"/>
</dbReference>
<feature type="transmembrane region" description="Helical" evidence="8">
    <location>
        <begin position="236"/>
        <end position="260"/>
    </location>
</feature>
<feature type="transmembrane region" description="Helical" evidence="8">
    <location>
        <begin position="130"/>
        <end position="151"/>
    </location>
</feature>
<evidence type="ECO:0000259" key="9">
    <source>
        <dbReference type="PROSITE" id="PS50893"/>
    </source>
</evidence>
<evidence type="ECO:0000256" key="4">
    <source>
        <dbReference type="ARBA" id="ARBA00022741"/>
    </source>
</evidence>
<dbReference type="InterPro" id="IPR039421">
    <property type="entry name" value="Type_1_exporter"/>
</dbReference>